<dbReference type="SMART" id="SM00062">
    <property type="entry name" value="PBPb"/>
    <property type="match status" value="1"/>
</dbReference>
<evidence type="ECO:0000259" key="2">
    <source>
        <dbReference type="SMART" id="SM00062"/>
    </source>
</evidence>
<proteinExistence type="inferred from homology"/>
<comment type="similarity">
    <text evidence="1">Belongs to the bacterial solute-binding protein SsuA/TauA family.</text>
</comment>
<name>A0ABZ1TVI5_9ACTN</name>
<evidence type="ECO:0000313" key="3">
    <source>
        <dbReference type="EMBL" id="WUQ82960.1"/>
    </source>
</evidence>
<accession>A0ABZ1TVI5</accession>
<dbReference type="Gene3D" id="3.40.190.10">
    <property type="entry name" value="Periplasmic binding protein-like II"/>
    <property type="match status" value="2"/>
</dbReference>
<evidence type="ECO:0000256" key="1">
    <source>
        <dbReference type="ARBA" id="ARBA00010742"/>
    </source>
</evidence>
<reference evidence="3" key="1">
    <citation type="submission" date="2022-10" db="EMBL/GenBank/DDBJ databases">
        <title>The complete genomes of actinobacterial strains from the NBC collection.</title>
        <authorList>
            <person name="Joergensen T.S."/>
            <person name="Alvarez Arevalo M."/>
            <person name="Sterndorff E.B."/>
            <person name="Faurdal D."/>
            <person name="Vuksanovic O."/>
            <person name="Mourched A.-S."/>
            <person name="Charusanti P."/>
            <person name="Shaw S."/>
            <person name="Blin K."/>
            <person name="Weber T."/>
        </authorList>
    </citation>
    <scope>NUCLEOTIDE SEQUENCE</scope>
    <source>
        <strain evidence="3">NBC_00222</strain>
    </source>
</reference>
<feature type="domain" description="Solute-binding protein family 3/N-terminal" evidence="2">
    <location>
        <begin position="2"/>
        <end position="225"/>
    </location>
</feature>
<sequence length="313" mass="32364">MAITLGVHASNPSLYYLSRLDYLDEELAPLGETGEFHRYTDGTRTGELLAEGVIDFGGTGSTPPVTAQAAGHDLVYAAVSAPRPDHGALLVSADGPVKSVADLKGGTVVLAIGSWQTHLLAKALHAEGLSYATDVTAVRPAAGQDQARRLRGGEIAGWIAQGAELAAARRGGGFRELVRTGDVITDRSVFFTRRGFAVDRPEVVAAIVTALRRADDWVAAHLPEAAAIAAADLGGSAEDWRTALAGLPWRLEPATAGFVAEQQEAADIFHRVGFVDRRVVVADAHLPALEAPVAAAAAADPTATAATAGTGAV</sequence>
<dbReference type="InterPro" id="IPR001638">
    <property type="entry name" value="Solute-binding_3/MltF_N"/>
</dbReference>
<dbReference type="EMBL" id="CP108110">
    <property type="protein sequence ID" value="WUQ82960.1"/>
    <property type="molecule type" value="Genomic_DNA"/>
</dbReference>
<keyword evidence="4" id="KW-1185">Reference proteome</keyword>
<protein>
    <submittedName>
        <fullName evidence="3">ABC transporter substrate-binding protein</fullName>
    </submittedName>
</protein>
<dbReference type="Pfam" id="PF09084">
    <property type="entry name" value="NMT1"/>
    <property type="match status" value="1"/>
</dbReference>
<dbReference type="RefSeq" id="WP_328954000.1">
    <property type="nucleotide sequence ID" value="NZ_CP108110.1"/>
</dbReference>
<evidence type="ECO:0000313" key="4">
    <source>
        <dbReference type="Proteomes" id="UP001432222"/>
    </source>
</evidence>
<organism evidence="3 4">
    <name type="scientific">Kitasatospora purpeofusca</name>
    <dbReference type="NCBI Taxonomy" id="67352"/>
    <lineage>
        <taxon>Bacteria</taxon>
        <taxon>Bacillati</taxon>
        <taxon>Actinomycetota</taxon>
        <taxon>Actinomycetes</taxon>
        <taxon>Kitasatosporales</taxon>
        <taxon>Streptomycetaceae</taxon>
        <taxon>Kitasatospora</taxon>
    </lineage>
</organism>
<gene>
    <name evidence="3" type="ORF">OHA16_08205</name>
</gene>
<dbReference type="Proteomes" id="UP001432222">
    <property type="component" value="Chromosome"/>
</dbReference>
<dbReference type="PANTHER" id="PTHR30024">
    <property type="entry name" value="ALIPHATIC SULFONATES-BINDING PROTEIN-RELATED"/>
    <property type="match status" value="1"/>
</dbReference>
<dbReference type="PANTHER" id="PTHR30024:SF42">
    <property type="entry name" value="ALIPHATIC SULFONATES-BINDING PROTEIN-RELATED"/>
    <property type="match status" value="1"/>
</dbReference>
<dbReference type="InterPro" id="IPR015168">
    <property type="entry name" value="SsuA/THI5"/>
</dbReference>
<dbReference type="SUPFAM" id="SSF53850">
    <property type="entry name" value="Periplasmic binding protein-like II"/>
    <property type="match status" value="1"/>
</dbReference>